<dbReference type="InterPro" id="IPR027417">
    <property type="entry name" value="P-loop_NTPase"/>
</dbReference>
<dbReference type="InterPro" id="IPR003395">
    <property type="entry name" value="RecF/RecN/SMC_N"/>
</dbReference>
<dbReference type="EMBL" id="CAJNJA010082362">
    <property type="protein sequence ID" value="CAE7932359.1"/>
    <property type="molecule type" value="Genomic_DNA"/>
</dbReference>
<dbReference type="GO" id="GO:0006310">
    <property type="term" value="P:DNA recombination"/>
    <property type="evidence" value="ECO:0007669"/>
    <property type="project" value="InterPro"/>
</dbReference>
<keyword evidence="4" id="KW-0547">Nucleotide-binding</keyword>
<evidence type="ECO:0000256" key="7">
    <source>
        <dbReference type="ARBA" id="ARBA00023204"/>
    </source>
</evidence>
<organism evidence="10 11">
    <name type="scientific">Symbiodinium necroappetens</name>
    <dbReference type="NCBI Taxonomy" id="1628268"/>
    <lineage>
        <taxon>Eukaryota</taxon>
        <taxon>Sar</taxon>
        <taxon>Alveolata</taxon>
        <taxon>Dinophyceae</taxon>
        <taxon>Suessiales</taxon>
        <taxon>Symbiodiniaceae</taxon>
        <taxon>Symbiodinium</taxon>
    </lineage>
</organism>
<evidence type="ECO:0000256" key="2">
    <source>
        <dbReference type="ARBA" id="ARBA00009441"/>
    </source>
</evidence>
<dbReference type="NCBIfam" id="NF008121">
    <property type="entry name" value="PRK10869.1"/>
    <property type="match status" value="1"/>
</dbReference>
<comment type="similarity">
    <text evidence="2">Belongs to the RecN family.</text>
</comment>
<evidence type="ECO:0000256" key="5">
    <source>
        <dbReference type="ARBA" id="ARBA00022763"/>
    </source>
</evidence>
<dbReference type="PIRSF" id="PIRSF003128">
    <property type="entry name" value="RecN"/>
    <property type="match status" value="1"/>
</dbReference>
<dbReference type="AlphaFoldDB" id="A0A813C0U3"/>
<keyword evidence="7" id="KW-0234">DNA repair</keyword>
<evidence type="ECO:0000256" key="3">
    <source>
        <dbReference type="ARBA" id="ARBA00021315"/>
    </source>
</evidence>
<evidence type="ECO:0000259" key="9">
    <source>
        <dbReference type="Pfam" id="PF02463"/>
    </source>
</evidence>
<dbReference type="Pfam" id="PF02463">
    <property type="entry name" value="SMC_N"/>
    <property type="match status" value="1"/>
</dbReference>
<evidence type="ECO:0000313" key="11">
    <source>
        <dbReference type="Proteomes" id="UP000601435"/>
    </source>
</evidence>
<comment type="caution">
    <text evidence="10">The sequence shown here is derived from an EMBL/GenBank/DDBJ whole genome shotgun (WGS) entry which is preliminary data.</text>
</comment>
<sequence>MLKQLTLQNFVLVTALDIDFNAGLTTITGESGAGKSILLNALGLLLGERARTEVIRPGADKADVCAEFDLAHLPAVQAQLAEAELLSETPEQVLVRRVVSSQGRSRAFVNGIPVTTAFLKDLGEQLVDIHGQHEHLRLANRNTQLSLLDDYAGLTKTALEVGTLYRDWQAEIQRIEVLEARLASAADRQDLLAYQLQELEEFDLKADEFRVLEQDHKRLSRAHTTLASLQQAVDKLEELDDLRHAVRQIQNIDDEHPDLASGQANLVSALGLLDDASRDLRHYQDKVVVDPEAMALIESRLNIAQDLARKHRVEPEALHTHAAALRADLDALDADGSSLGDMRIRAEALKQDFDKQAKTLSTKRRKAAPKFGKAVSQFMQSLGIKKGEFAIAFEEHTGERGLERAEFMVTTNPSFPAGPLTQIASGGEQTRIGLSIQIVAAQNSALPCLILDEADVGVGGTTADTVGRILRDLGSHTQVICITHAPQVAALGDSHYRVTKKGDNTQIQPLSDDHRIEELARMLAGADITDETREYARTLRGGAIH</sequence>
<dbReference type="PANTHER" id="PTHR11059">
    <property type="entry name" value="DNA REPAIR PROTEIN RECN"/>
    <property type="match status" value="1"/>
</dbReference>
<dbReference type="Gene3D" id="3.40.50.300">
    <property type="entry name" value="P-loop containing nucleotide triphosphate hydrolases"/>
    <property type="match status" value="2"/>
</dbReference>
<gene>
    <name evidence="10" type="primary">recN</name>
    <name evidence="10" type="ORF">SNEC2469_LOCUS32483</name>
</gene>
<proteinExistence type="inferred from homology"/>
<dbReference type="GO" id="GO:0005524">
    <property type="term" value="F:ATP binding"/>
    <property type="evidence" value="ECO:0007669"/>
    <property type="project" value="UniProtKB-KW"/>
</dbReference>
<dbReference type="SUPFAM" id="SSF52540">
    <property type="entry name" value="P-loop containing nucleoside triphosphate hydrolases"/>
    <property type="match status" value="1"/>
</dbReference>
<evidence type="ECO:0000256" key="1">
    <source>
        <dbReference type="ARBA" id="ARBA00003618"/>
    </source>
</evidence>
<dbReference type="InterPro" id="IPR004604">
    <property type="entry name" value="DNA_recomb/repair_RecN"/>
</dbReference>
<dbReference type="Proteomes" id="UP000601435">
    <property type="component" value="Unassembled WGS sequence"/>
</dbReference>
<dbReference type="PANTHER" id="PTHR11059:SF0">
    <property type="entry name" value="DNA REPAIR PROTEIN RECN"/>
    <property type="match status" value="1"/>
</dbReference>
<accession>A0A813C0U3</accession>
<keyword evidence="11" id="KW-1185">Reference proteome</keyword>
<feature type="domain" description="RecF/RecN/SMC N-terminal" evidence="9">
    <location>
        <begin position="1"/>
        <end position="503"/>
    </location>
</feature>
<evidence type="ECO:0000256" key="6">
    <source>
        <dbReference type="ARBA" id="ARBA00022840"/>
    </source>
</evidence>
<reference evidence="10" key="1">
    <citation type="submission" date="2021-02" db="EMBL/GenBank/DDBJ databases">
        <authorList>
            <person name="Dougan E. K."/>
            <person name="Rhodes N."/>
            <person name="Thang M."/>
            <person name="Chan C."/>
        </authorList>
    </citation>
    <scope>NUCLEOTIDE SEQUENCE</scope>
</reference>
<keyword evidence="5" id="KW-0227">DNA damage</keyword>
<dbReference type="NCBIfam" id="TIGR00634">
    <property type="entry name" value="recN"/>
    <property type="match status" value="1"/>
</dbReference>
<keyword evidence="6" id="KW-0067">ATP-binding</keyword>
<dbReference type="GO" id="GO:0006281">
    <property type="term" value="P:DNA repair"/>
    <property type="evidence" value="ECO:0007669"/>
    <property type="project" value="UniProtKB-KW"/>
</dbReference>
<evidence type="ECO:0000256" key="8">
    <source>
        <dbReference type="ARBA" id="ARBA00033408"/>
    </source>
</evidence>
<dbReference type="FunFam" id="3.40.50.300:FF:000319">
    <property type="entry name" value="DNA repair protein RecN"/>
    <property type="match status" value="1"/>
</dbReference>
<comment type="function">
    <text evidence="1">May be involved in recombinational repair of damaged DNA.</text>
</comment>
<evidence type="ECO:0000256" key="4">
    <source>
        <dbReference type="ARBA" id="ARBA00022741"/>
    </source>
</evidence>
<evidence type="ECO:0000313" key="10">
    <source>
        <dbReference type="EMBL" id="CAE7932359.1"/>
    </source>
</evidence>
<dbReference type="OrthoDB" id="1938215at2759"/>
<dbReference type="CDD" id="cd03241">
    <property type="entry name" value="ABC_RecN"/>
    <property type="match status" value="2"/>
</dbReference>
<name>A0A813C0U3_9DINO</name>
<protein>
    <recommendedName>
        <fullName evidence="3">DNA repair protein RecN</fullName>
    </recommendedName>
    <alternativeName>
        <fullName evidence="8">Recombination protein N</fullName>
    </alternativeName>
</protein>